<dbReference type="EMBL" id="SSXH01000218">
    <property type="protein sequence ID" value="THJ74563.1"/>
    <property type="molecule type" value="Genomic_DNA"/>
</dbReference>
<dbReference type="Gene3D" id="2.40.33.20">
    <property type="entry name" value="PK beta-barrel domain-like"/>
    <property type="match status" value="1"/>
</dbReference>
<dbReference type="GO" id="GO:0030151">
    <property type="term" value="F:molybdenum ion binding"/>
    <property type="evidence" value="ECO:0007669"/>
    <property type="project" value="InterPro"/>
</dbReference>
<reference evidence="2 3" key="1">
    <citation type="submission" date="2019-04" db="EMBL/GenBank/DDBJ databases">
        <title>Draft genome sequences for three unisolated Alnus-infective Frankia Sp+ strains, AgTrS, AiOr and AvVan, the first sequenced Frankia strains able to sporulate in-planta.</title>
        <authorList>
            <person name="Bethencourt L."/>
            <person name="Vautrin F."/>
            <person name="Taib N."/>
            <person name="Dubost A."/>
            <person name="Castro-Garcia L."/>
            <person name="Imbaud O."/>
            <person name="Abrouk D."/>
            <person name="Fournier P."/>
            <person name="Briolay J."/>
            <person name="Nguyen A."/>
            <person name="Normand P."/>
            <person name="Fernandez M.P."/>
            <person name="Brochier-Armanet C."/>
            <person name="Herrera-Belaroussi A."/>
        </authorList>
    </citation>
    <scope>NUCLEOTIDE SEQUENCE [LARGE SCALE GENOMIC DNA]</scope>
    <source>
        <strain evidence="2 3">AvVan</strain>
    </source>
</reference>
<dbReference type="InterPro" id="IPR005302">
    <property type="entry name" value="MoCF_Sase_C"/>
</dbReference>
<gene>
    <name evidence="2" type="ORF">E7Y31_10680</name>
</gene>
<organism evidence="2 3">
    <name type="scientific">Candidatus Frankia alpina</name>
    <dbReference type="NCBI Taxonomy" id="2699483"/>
    <lineage>
        <taxon>Bacteria</taxon>
        <taxon>Bacillati</taxon>
        <taxon>Actinomycetota</taxon>
        <taxon>Actinomycetes</taxon>
        <taxon>Frankiales</taxon>
        <taxon>Frankiaceae</taxon>
        <taxon>Frankia</taxon>
    </lineage>
</organism>
<name>A0A4S5EQZ0_9ACTN</name>
<dbReference type="AlphaFoldDB" id="A0A4S5EQZ0"/>
<dbReference type="Proteomes" id="UP000305282">
    <property type="component" value="Unassembled WGS sequence"/>
</dbReference>
<feature type="domain" description="MOSC" evidence="1">
    <location>
        <begin position="84"/>
        <end position="251"/>
    </location>
</feature>
<dbReference type="OrthoDB" id="9793178at2"/>
<sequence>MVLTVSGLAIAPVKALAVVFRAELSVGPDGVAEDRRLFLITPTGKIVTLRDFPALVSVRPDLDLAAGRIAVGFPDGSVAVGPITPSDRQVAGTFLGKRRAGRVVPGAPAEALLDYLGQPVHLVLAERIGVGWDEGPVTMLGSGSVDLVADAASAGRDLRRFRMTVTVAGTAPFEEDTWVGRRVGIGELVVAVTELLGRCVVITRSPDTGTPDWDGLRALARRRGPNGIILGVVARVVRPGAVRLGDQVAVDVG</sequence>
<comment type="caution">
    <text evidence="2">The sequence shown here is derived from an EMBL/GenBank/DDBJ whole genome shotgun (WGS) entry which is preliminary data.</text>
</comment>
<dbReference type="GO" id="GO:0003824">
    <property type="term" value="F:catalytic activity"/>
    <property type="evidence" value="ECO:0007669"/>
    <property type="project" value="InterPro"/>
</dbReference>
<protein>
    <submittedName>
        <fullName evidence="2">MOSC domain-containing protein</fullName>
    </submittedName>
</protein>
<evidence type="ECO:0000313" key="3">
    <source>
        <dbReference type="Proteomes" id="UP000305282"/>
    </source>
</evidence>
<evidence type="ECO:0000259" key="1">
    <source>
        <dbReference type="PROSITE" id="PS51340"/>
    </source>
</evidence>
<dbReference type="InterPro" id="IPR005303">
    <property type="entry name" value="MOCOS_middle"/>
</dbReference>
<dbReference type="Pfam" id="PF03473">
    <property type="entry name" value="MOSC"/>
    <property type="match status" value="1"/>
</dbReference>
<dbReference type="PROSITE" id="PS51340">
    <property type="entry name" value="MOSC"/>
    <property type="match status" value="1"/>
</dbReference>
<dbReference type="InterPro" id="IPR011037">
    <property type="entry name" value="Pyrv_Knase-like_insert_dom_sf"/>
</dbReference>
<dbReference type="SUPFAM" id="SSF50800">
    <property type="entry name" value="PK beta-barrel domain-like"/>
    <property type="match status" value="1"/>
</dbReference>
<dbReference type="Pfam" id="PF03476">
    <property type="entry name" value="MOSC_N"/>
    <property type="match status" value="1"/>
</dbReference>
<keyword evidence="3" id="KW-1185">Reference proteome</keyword>
<accession>A0A4S5EQZ0</accession>
<evidence type="ECO:0000313" key="2">
    <source>
        <dbReference type="EMBL" id="THJ74563.1"/>
    </source>
</evidence>
<proteinExistence type="predicted"/>
<dbReference type="GO" id="GO:0030170">
    <property type="term" value="F:pyridoxal phosphate binding"/>
    <property type="evidence" value="ECO:0007669"/>
    <property type="project" value="InterPro"/>
</dbReference>